<evidence type="ECO:0000313" key="2">
    <source>
        <dbReference type="EMBL" id="PNF29697.1"/>
    </source>
</evidence>
<dbReference type="Gene3D" id="3.90.1200.10">
    <property type="match status" value="1"/>
</dbReference>
<organism evidence="2 3">
    <name type="scientific">Cryptotermes secundus</name>
    <dbReference type="NCBI Taxonomy" id="105785"/>
    <lineage>
        <taxon>Eukaryota</taxon>
        <taxon>Metazoa</taxon>
        <taxon>Ecdysozoa</taxon>
        <taxon>Arthropoda</taxon>
        <taxon>Hexapoda</taxon>
        <taxon>Insecta</taxon>
        <taxon>Pterygota</taxon>
        <taxon>Neoptera</taxon>
        <taxon>Polyneoptera</taxon>
        <taxon>Dictyoptera</taxon>
        <taxon>Blattodea</taxon>
        <taxon>Blattoidea</taxon>
        <taxon>Termitoidae</taxon>
        <taxon>Kalotermitidae</taxon>
        <taxon>Cryptotermitinae</taxon>
        <taxon>Cryptotermes</taxon>
    </lineage>
</organism>
<dbReference type="SUPFAM" id="SSF56112">
    <property type="entry name" value="Protein kinase-like (PK-like)"/>
    <property type="match status" value="1"/>
</dbReference>
<dbReference type="InterPro" id="IPR015897">
    <property type="entry name" value="CHK_kinase-like"/>
</dbReference>
<proteinExistence type="predicted"/>
<dbReference type="OrthoDB" id="5396515at2759"/>
<dbReference type="EMBL" id="NEVH01013215">
    <property type="protein sequence ID" value="PNF29697.1"/>
    <property type="molecule type" value="Genomic_DNA"/>
</dbReference>
<protein>
    <recommendedName>
        <fullName evidence="1">CHK kinase-like domain-containing protein</fullName>
    </recommendedName>
</protein>
<name>A0A2J7QMA2_9NEOP</name>
<keyword evidence="3" id="KW-1185">Reference proteome</keyword>
<sequence>MAGDIQSRNTVMEISTSFTEKTLISILKKASGTENVQLVHYEVARGSTRAGDSYLSTLSRLRVDGMANNKPYSLALIVKSLPASSGCRKTFRSTEFFQNEAAFYNEVLPRFMAFQNQKKPKNPFQEIPRCLYALADGENDFIVLEDLSPAEYVTADRTKGLDFDHCVAVLQTLGRFHALSFAMKDQDPEGFETIANCVKETYFYFENKGWYEGQLKNLCQVAIDAVSKEYPNSIYEEKLKHFINDSLFECLVEFSQPKEPYAVIGHGDTWIPNFLFHYDNHKGDSSTSPDRTRIIDFQLARYGSPILDFSLFLFSCTTQELRTSHFKQLLQVYHHSLSDFLQDLGSSPDVLFSYNAFEKEVSLYMLFGLCLSFDTVTFSVMDEEDTPNLDLIEGDEAIPLENIMHVGPIKTKHGRLRLADNVKFAIDSKYL</sequence>
<dbReference type="PANTHER" id="PTHR11012:SF57">
    <property type="entry name" value="LD10016P"/>
    <property type="match status" value="1"/>
</dbReference>
<feature type="domain" description="CHK kinase-like" evidence="1">
    <location>
        <begin position="142"/>
        <end position="343"/>
    </location>
</feature>
<dbReference type="Proteomes" id="UP000235965">
    <property type="component" value="Unassembled WGS sequence"/>
</dbReference>
<accession>A0A2J7QMA2</accession>
<dbReference type="InParanoid" id="A0A2J7QMA2"/>
<dbReference type="FunCoup" id="A0A2J7QMA2">
    <property type="interactions" value="10"/>
</dbReference>
<dbReference type="Pfam" id="PF02958">
    <property type="entry name" value="EcKL"/>
    <property type="match status" value="1"/>
</dbReference>
<gene>
    <name evidence="2" type="ORF">B7P43_G13068</name>
</gene>
<dbReference type="InterPro" id="IPR004119">
    <property type="entry name" value="EcKL"/>
</dbReference>
<dbReference type="InterPro" id="IPR011009">
    <property type="entry name" value="Kinase-like_dom_sf"/>
</dbReference>
<dbReference type="SMART" id="SM00587">
    <property type="entry name" value="CHK"/>
    <property type="match status" value="1"/>
</dbReference>
<evidence type="ECO:0000259" key="1">
    <source>
        <dbReference type="SMART" id="SM00587"/>
    </source>
</evidence>
<reference evidence="2 3" key="1">
    <citation type="submission" date="2017-12" db="EMBL/GenBank/DDBJ databases">
        <title>Hemimetabolous genomes reveal molecular basis of termite eusociality.</title>
        <authorList>
            <person name="Harrison M.C."/>
            <person name="Jongepier E."/>
            <person name="Robertson H.M."/>
            <person name="Arning N."/>
            <person name="Bitard-Feildel T."/>
            <person name="Chao H."/>
            <person name="Childers C.P."/>
            <person name="Dinh H."/>
            <person name="Doddapaneni H."/>
            <person name="Dugan S."/>
            <person name="Gowin J."/>
            <person name="Greiner C."/>
            <person name="Han Y."/>
            <person name="Hu H."/>
            <person name="Hughes D.S.T."/>
            <person name="Huylmans A.-K."/>
            <person name="Kemena C."/>
            <person name="Kremer L.P.M."/>
            <person name="Lee S.L."/>
            <person name="Lopez-Ezquerra A."/>
            <person name="Mallet L."/>
            <person name="Monroy-Kuhn J.M."/>
            <person name="Moser A."/>
            <person name="Murali S.C."/>
            <person name="Muzny D.M."/>
            <person name="Otani S."/>
            <person name="Piulachs M.-D."/>
            <person name="Poelchau M."/>
            <person name="Qu J."/>
            <person name="Schaub F."/>
            <person name="Wada-Katsumata A."/>
            <person name="Worley K.C."/>
            <person name="Xie Q."/>
            <person name="Ylla G."/>
            <person name="Poulsen M."/>
            <person name="Gibbs R.A."/>
            <person name="Schal C."/>
            <person name="Richards S."/>
            <person name="Belles X."/>
            <person name="Korb J."/>
            <person name="Bornberg-Bauer E."/>
        </authorList>
    </citation>
    <scope>NUCLEOTIDE SEQUENCE [LARGE SCALE GENOMIC DNA]</scope>
    <source>
        <tissue evidence="2">Whole body</tissue>
    </source>
</reference>
<evidence type="ECO:0000313" key="3">
    <source>
        <dbReference type="Proteomes" id="UP000235965"/>
    </source>
</evidence>
<dbReference type="PANTHER" id="PTHR11012">
    <property type="entry name" value="PROTEIN KINASE-LIKE DOMAIN-CONTAINING"/>
    <property type="match status" value="1"/>
</dbReference>
<dbReference type="AlphaFoldDB" id="A0A2J7QMA2"/>
<comment type="caution">
    <text evidence="2">The sequence shown here is derived from an EMBL/GenBank/DDBJ whole genome shotgun (WGS) entry which is preliminary data.</text>
</comment>